<evidence type="ECO:0000256" key="1">
    <source>
        <dbReference type="ARBA" id="ARBA00007689"/>
    </source>
</evidence>
<accession>A0A2V4ADR0</accession>
<dbReference type="InterPro" id="IPR011008">
    <property type="entry name" value="Dimeric_a/b-barrel"/>
</dbReference>
<feature type="domain" description="YCII-related" evidence="2">
    <location>
        <begin position="67"/>
        <end position="129"/>
    </location>
</feature>
<comment type="caution">
    <text evidence="3">The sequence shown here is derived from an EMBL/GenBank/DDBJ whole genome shotgun (WGS) entry which is preliminary data.</text>
</comment>
<protein>
    <recommendedName>
        <fullName evidence="2">YCII-related domain-containing protein</fullName>
    </recommendedName>
</protein>
<reference evidence="3 4" key="1">
    <citation type="submission" date="2018-05" db="EMBL/GenBank/DDBJ databases">
        <title>Marinifilum breve JC075T sp. nov., a marine bacterium isolated from Yongle Blue Hole in the South China Sea.</title>
        <authorList>
            <person name="Fu T."/>
        </authorList>
    </citation>
    <scope>NUCLEOTIDE SEQUENCE [LARGE SCALE GENOMIC DNA]</scope>
    <source>
        <strain evidence="3 4">JC075</strain>
    </source>
</reference>
<gene>
    <name evidence="3" type="ORF">DF185_05940</name>
</gene>
<dbReference type="AlphaFoldDB" id="A0A2V4ADR0"/>
<evidence type="ECO:0000313" key="4">
    <source>
        <dbReference type="Proteomes" id="UP000248079"/>
    </source>
</evidence>
<keyword evidence="4" id="KW-1185">Reference proteome</keyword>
<evidence type="ECO:0000313" key="3">
    <source>
        <dbReference type="EMBL" id="PXY02184.1"/>
    </source>
</evidence>
<proteinExistence type="inferred from homology"/>
<dbReference type="Pfam" id="PF03795">
    <property type="entry name" value="YCII"/>
    <property type="match status" value="1"/>
</dbReference>
<dbReference type="SUPFAM" id="SSF54909">
    <property type="entry name" value="Dimeric alpha+beta barrel"/>
    <property type="match status" value="1"/>
</dbReference>
<dbReference type="PROSITE" id="PS51257">
    <property type="entry name" value="PROKAR_LIPOPROTEIN"/>
    <property type="match status" value="1"/>
</dbReference>
<organism evidence="3 4">
    <name type="scientific">Marinifilum breve</name>
    <dbReference type="NCBI Taxonomy" id="2184082"/>
    <lineage>
        <taxon>Bacteria</taxon>
        <taxon>Pseudomonadati</taxon>
        <taxon>Bacteroidota</taxon>
        <taxon>Bacteroidia</taxon>
        <taxon>Marinilabiliales</taxon>
        <taxon>Marinifilaceae</taxon>
    </lineage>
</organism>
<dbReference type="Gene3D" id="3.30.70.1060">
    <property type="entry name" value="Dimeric alpha+beta barrel"/>
    <property type="match status" value="1"/>
</dbReference>
<comment type="similarity">
    <text evidence="1">Belongs to the YciI family.</text>
</comment>
<dbReference type="RefSeq" id="WP_110359818.1">
    <property type="nucleotide sequence ID" value="NZ_QFLI01000002.1"/>
</dbReference>
<dbReference type="EMBL" id="QFLI01000002">
    <property type="protein sequence ID" value="PXY02184.1"/>
    <property type="molecule type" value="Genomic_DNA"/>
</dbReference>
<name>A0A2V4ADR0_9BACT</name>
<dbReference type="InterPro" id="IPR005545">
    <property type="entry name" value="YCII"/>
</dbReference>
<dbReference type="OrthoDB" id="8481699at2"/>
<dbReference type="Proteomes" id="UP000248079">
    <property type="component" value="Unassembled WGS sequence"/>
</dbReference>
<sequence>MKLIKYGLFAAFGIFLSCSSNQSNENKVKNGYNAELATQLKADQYGMSKYVMAFLKRGPVRSQDSIEAAKLQKAHLENIERLAEEGKLVLAGPFFDDGVIRGIYVFNVETIEEAQALTETDPAIKAGRLVMELHPWYGSAALKQINELHKSLQKQNVSEQ</sequence>
<evidence type="ECO:0000259" key="2">
    <source>
        <dbReference type="Pfam" id="PF03795"/>
    </source>
</evidence>